<reference evidence="3" key="3">
    <citation type="submission" date="2022-01" db="UniProtKB">
        <authorList>
            <consortium name="EnsemblPlants"/>
        </authorList>
    </citation>
    <scope>IDENTIFICATION</scope>
    <source>
        <strain evidence="3">subsp. vulgare</strain>
    </source>
</reference>
<dbReference type="AlphaFoldDB" id="A0A8I7B3V6"/>
<feature type="compositionally biased region" description="Basic and acidic residues" evidence="1">
    <location>
        <begin position="216"/>
        <end position="227"/>
    </location>
</feature>
<evidence type="ECO:0000313" key="3">
    <source>
        <dbReference type="EnsemblPlants" id="HORVU.MOREX.r3.2HG0195790.1"/>
    </source>
</evidence>
<proteinExistence type="predicted"/>
<organism evidence="3 4">
    <name type="scientific">Hordeum vulgare subsp. vulgare</name>
    <name type="common">Domesticated barley</name>
    <dbReference type="NCBI Taxonomy" id="112509"/>
    <lineage>
        <taxon>Eukaryota</taxon>
        <taxon>Viridiplantae</taxon>
        <taxon>Streptophyta</taxon>
        <taxon>Embryophyta</taxon>
        <taxon>Tracheophyta</taxon>
        <taxon>Spermatophyta</taxon>
        <taxon>Magnoliopsida</taxon>
        <taxon>Liliopsida</taxon>
        <taxon>Poales</taxon>
        <taxon>Poaceae</taxon>
        <taxon>BOP clade</taxon>
        <taxon>Pooideae</taxon>
        <taxon>Triticodae</taxon>
        <taxon>Triticeae</taxon>
        <taxon>Hordeinae</taxon>
        <taxon>Hordeum</taxon>
    </lineage>
</organism>
<name>A0A8I7B3V6_HORVV</name>
<reference evidence="4" key="1">
    <citation type="journal article" date="2012" name="Nature">
        <title>A physical, genetic and functional sequence assembly of the barley genome.</title>
        <authorList>
            <consortium name="The International Barley Genome Sequencing Consortium"/>
            <person name="Mayer K.F."/>
            <person name="Waugh R."/>
            <person name="Brown J.W."/>
            <person name="Schulman A."/>
            <person name="Langridge P."/>
            <person name="Platzer M."/>
            <person name="Fincher G.B."/>
            <person name="Muehlbauer G.J."/>
            <person name="Sato K."/>
            <person name="Close T.J."/>
            <person name="Wise R.P."/>
            <person name="Stein N."/>
        </authorList>
    </citation>
    <scope>NUCLEOTIDE SEQUENCE [LARGE SCALE GENOMIC DNA]</scope>
    <source>
        <strain evidence="4">cv. Morex</strain>
    </source>
</reference>
<dbReference type="EnsemblPlants" id="HORVU.MOREX.r3.2HG0195790.1">
    <property type="protein sequence ID" value="HORVU.MOREX.r3.2HG0195790.1"/>
    <property type="gene ID" value="HORVU.MOREX.r3.2HG0195790"/>
</dbReference>
<protein>
    <recommendedName>
        <fullName evidence="2">Myb/SANT-like domain-containing protein</fullName>
    </recommendedName>
</protein>
<dbReference type="Gramene" id="HORVU.MOREX.r2.2HG0162470.1">
    <property type="protein sequence ID" value="HORVU.MOREX.r2.2HG0162470.1"/>
    <property type="gene ID" value="HORVU.MOREX.r2.2HG0162470"/>
</dbReference>
<keyword evidence="4" id="KW-1185">Reference proteome</keyword>
<evidence type="ECO:0000256" key="1">
    <source>
        <dbReference type="SAM" id="MobiDB-lite"/>
    </source>
</evidence>
<dbReference type="PANTHER" id="PTHR47072">
    <property type="match status" value="1"/>
</dbReference>
<evidence type="ECO:0000313" key="4">
    <source>
        <dbReference type="Proteomes" id="UP000011116"/>
    </source>
</evidence>
<dbReference type="InterPro" id="IPR024752">
    <property type="entry name" value="Myb/SANT-like_dom"/>
</dbReference>
<accession>A0A8I7B3V6</accession>
<dbReference type="SMR" id="A0A8I7B3V6"/>
<dbReference type="Gramene" id="HORVU.MOREX.r3.2HG0195790.1">
    <property type="protein sequence ID" value="HORVU.MOREX.r3.2HG0195790.1"/>
    <property type="gene ID" value="HORVU.MOREX.r3.2HG0195790"/>
</dbReference>
<reference evidence="3" key="2">
    <citation type="submission" date="2020-10" db="EMBL/GenBank/DDBJ databases">
        <authorList>
            <person name="Scholz U."/>
            <person name="Mascher M."/>
            <person name="Fiebig A."/>
        </authorList>
    </citation>
    <scope>NUCLEOTIDE SEQUENCE [LARGE SCALE GENOMIC DNA]</scope>
    <source>
        <strain evidence="3">cv. Morex</strain>
    </source>
</reference>
<feature type="domain" description="Myb/SANT-like" evidence="2">
    <location>
        <begin position="11"/>
        <end position="83"/>
    </location>
</feature>
<dbReference type="Proteomes" id="UP000011116">
    <property type="component" value="Chromosome 2H"/>
</dbReference>
<dbReference type="Pfam" id="PF12776">
    <property type="entry name" value="Myb_DNA-bind_3"/>
    <property type="match status" value="1"/>
</dbReference>
<dbReference type="PANTHER" id="PTHR47072:SF5">
    <property type="entry name" value="MYB_SANT-LIKE DOMAIN-CONTAINING PROTEIN"/>
    <property type="match status" value="1"/>
</dbReference>
<evidence type="ECO:0000259" key="2">
    <source>
        <dbReference type="Pfam" id="PF12776"/>
    </source>
</evidence>
<feature type="region of interest" description="Disordered" evidence="1">
    <location>
        <begin position="191"/>
        <end position="227"/>
    </location>
</feature>
<sequence length="331" mass="38144">MKDYANAAKFRGQNGWTKEGWNCMTTRLNNQFPRANFIVSQLKFREQRLKKEYFIVKSIVEKSGFGFDPITKMPTTIDEKWDELSKEQQKWRYKAFPYYDDLHAIYDGKTAEGKGCKRTTDMVEEKFSPAIELPGGESFTQQVLNAAGLNSPSPTLPAPGFEDQHYEWSKGIYGDDIEVFPVDNTEHMANNSNQFPIEDMNTRPDPPPMKKARTSKGNDEGKTKRGKETTIEDLVAVRKEELKTYVDVKTKKIESYREVKMAQMEQKDPDKDPYCIANCIGKLKTIPDLSASEHLKMIEHLKAQRVEREIFMTMDHDVVLEILKNVLGHQI</sequence>